<keyword evidence="2" id="KW-1185">Reference proteome</keyword>
<evidence type="ECO:0000313" key="2">
    <source>
        <dbReference type="Proteomes" id="UP000031802"/>
    </source>
</evidence>
<evidence type="ECO:0000313" key="1">
    <source>
        <dbReference type="EMBL" id="KGE13112.1"/>
    </source>
</evidence>
<dbReference type="EMBL" id="JJMU01000059">
    <property type="protein sequence ID" value="KGE13112.1"/>
    <property type="molecule type" value="Genomic_DNA"/>
</dbReference>
<dbReference type="Proteomes" id="UP000031802">
    <property type="component" value="Unassembled WGS sequence"/>
</dbReference>
<proteinExistence type="predicted"/>
<gene>
    <name evidence="1" type="ORF">DI53_3136</name>
</gene>
<protein>
    <submittedName>
        <fullName evidence="1">Uncharacterized protein</fullName>
    </submittedName>
</protein>
<organism evidence="1 2">
    <name type="scientific">Sphingobacterium deserti</name>
    <dbReference type="NCBI Taxonomy" id="1229276"/>
    <lineage>
        <taxon>Bacteria</taxon>
        <taxon>Pseudomonadati</taxon>
        <taxon>Bacteroidota</taxon>
        <taxon>Sphingobacteriia</taxon>
        <taxon>Sphingobacteriales</taxon>
        <taxon>Sphingobacteriaceae</taxon>
        <taxon>Sphingobacterium</taxon>
    </lineage>
</organism>
<dbReference type="AlphaFoldDB" id="A0A0B8SZD8"/>
<reference evidence="2" key="1">
    <citation type="submission" date="2014-04" db="EMBL/GenBank/DDBJ databases">
        <title>Whole-Genome optical mapping and complete genome sequence of Sphingobacterium deserti sp. nov., a new spaces isolated from desert in the west of China.</title>
        <authorList>
            <person name="Teng C."/>
            <person name="Zhou Z."/>
            <person name="Li X."/>
            <person name="Chen M."/>
            <person name="Lin M."/>
            <person name="Wang L."/>
            <person name="Su S."/>
            <person name="Zhang C."/>
            <person name="Zhang W."/>
        </authorList>
    </citation>
    <scope>NUCLEOTIDE SEQUENCE [LARGE SCALE GENOMIC DNA]</scope>
    <source>
        <strain evidence="2">ACCC05744</strain>
    </source>
</reference>
<sequence length="33" mass="3692">MIKGLILVVLVLCLLIKIYAKGNNAAEFSKFMH</sequence>
<reference evidence="1 2" key="2">
    <citation type="journal article" date="2015" name="PLoS ONE">
        <title>Whole-Genome Optical Mapping and Finished Genome Sequence of Sphingobacterium deserti sp. nov., a New Species Isolated from the Western Desert of China.</title>
        <authorList>
            <person name="Teng C."/>
            <person name="Zhou Z."/>
            <person name="Molnar I."/>
            <person name="Li X."/>
            <person name="Tang R."/>
            <person name="Chen M."/>
            <person name="Wang L."/>
            <person name="Su S."/>
            <person name="Zhang W."/>
            <person name="Lin M."/>
        </authorList>
    </citation>
    <scope>NUCLEOTIDE SEQUENCE [LARGE SCALE GENOMIC DNA]</scope>
    <source>
        <strain evidence="2">ACCC05744</strain>
    </source>
</reference>
<comment type="caution">
    <text evidence="1">The sequence shown here is derived from an EMBL/GenBank/DDBJ whole genome shotgun (WGS) entry which is preliminary data.</text>
</comment>
<name>A0A0B8SZD8_9SPHI</name>
<dbReference type="STRING" id="1229276.DI53_3136"/>
<accession>A0A0B8SZD8</accession>